<gene>
    <name evidence="1" type="ORF">C8E89_13412</name>
</gene>
<proteinExistence type="predicted"/>
<organism evidence="1 2">
    <name type="scientific">Mycolicibacterium moriokaense</name>
    <dbReference type="NCBI Taxonomy" id="39691"/>
    <lineage>
        <taxon>Bacteria</taxon>
        <taxon>Bacillati</taxon>
        <taxon>Actinomycetota</taxon>
        <taxon>Actinomycetes</taxon>
        <taxon>Mycobacteriales</taxon>
        <taxon>Mycobacteriaceae</taxon>
        <taxon>Mycolicibacterium</taxon>
    </lineage>
</organism>
<keyword evidence="2" id="KW-1185">Reference proteome</keyword>
<reference evidence="1 2" key="2">
    <citation type="submission" date="2018-06" db="EMBL/GenBank/DDBJ databases">
        <title>Sequencing of bacterial isolates from soil warming experiment in Harvard Forest, Massachusetts, USA.</title>
        <authorList>
            <person name="Deangelis K.PhD."/>
        </authorList>
    </citation>
    <scope>NUCLEOTIDE SEQUENCE [LARGE SCALE GENOMIC DNA]</scope>
    <source>
        <strain evidence="1 2">GAS496</strain>
    </source>
</reference>
<dbReference type="EMBL" id="QJJU01000034">
    <property type="protein sequence ID" value="PXX00360.1"/>
    <property type="molecule type" value="Genomic_DNA"/>
</dbReference>
<dbReference type="AlphaFoldDB" id="A0A318HA80"/>
<evidence type="ECO:0000313" key="2">
    <source>
        <dbReference type="Proteomes" id="UP000247781"/>
    </source>
</evidence>
<accession>A0A318HA80</accession>
<reference evidence="2" key="1">
    <citation type="submission" date="2018-05" db="EMBL/GenBank/DDBJ databases">
        <authorList>
            <person name="Deangelis K."/>
            <person name="Huntemann M."/>
            <person name="Clum A."/>
            <person name="Pillay M."/>
            <person name="Palaniappan K."/>
            <person name="Varghese N."/>
            <person name="Mikhailova N."/>
            <person name="Stamatis D."/>
            <person name="Reddy T."/>
            <person name="Daum C."/>
            <person name="Shapiro N."/>
            <person name="Ivanova N."/>
            <person name="Kyrpides N."/>
            <person name="Woyke T."/>
        </authorList>
    </citation>
    <scope>NUCLEOTIDE SEQUENCE [LARGE SCALE GENOMIC DNA]</scope>
    <source>
        <strain evidence="2">GAS496</strain>
    </source>
</reference>
<dbReference type="Proteomes" id="UP000247781">
    <property type="component" value="Unassembled WGS sequence"/>
</dbReference>
<protein>
    <submittedName>
        <fullName evidence="1">Uncharacterized protein</fullName>
    </submittedName>
</protein>
<name>A0A318HA80_9MYCO</name>
<comment type="caution">
    <text evidence="1">The sequence shown here is derived from an EMBL/GenBank/DDBJ whole genome shotgun (WGS) entry which is preliminary data.</text>
</comment>
<sequence>MSYRRFITSDPDVAVQPVTKMLTPQHLVLNDAARVHLGGQASRASGGSQN</sequence>
<evidence type="ECO:0000313" key="1">
    <source>
        <dbReference type="EMBL" id="PXX00360.1"/>
    </source>
</evidence>